<evidence type="ECO:0000313" key="8">
    <source>
        <dbReference type="EMBL" id="KAH0964589.1"/>
    </source>
</evidence>
<dbReference type="PRINTS" id="PR00463">
    <property type="entry name" value="EP450I"/>
</dbReference>
<keyword evidence="9" id="KW-1185">Reference proteome</keyword>
<evidence type="ECO:0000256" key="7">
    <source>
        <dbReference type="RuleBase" id="RU000461"/>
    </source>
</evidence>
<keyword evidence="7" id="KW-0503">Monooxygenase</keyword>
<evidence type="ECO:0000256" key="3">
    <source>
        <dbReference type="ARBA" id="ARBA00022617"/>
    </source>
</evidence>
<dbReference type="RefSeq" id="XP_044722102.1">
    <property type="nucleotide sequence ID" value="XM_044863488.1"/>
</dbReference>
<comment type="similarity">
    <text evidence="2 7">Belongs to the cytochrome P450 family.</text>
</comment>
<dbReference type="GO" id="GO:0016705">
    <property type="term" value="F:oxidoreductase activity, acting on paired donors, with incorporation or reduction of molecular oxygen"/>
    <property type="evidence" value="ECO:0007669"/>
    <property type="project" value="InterPro"/>
</dbReference>
<dbReference type="InterPro" id="IPR017972">
    <property type="entry name" value="Cyt_P450_CS"/>
</dbReference>
<dbReference type="InterPro" id="IPR002401">
    <property type="entry name" value="Cyt_P450_E_grp-I"/>
</dbReference>
<dbReference type="PANTHER" id="PTHR24305:SF166">
    <property type="entry name" value="CYTOCHROME P450 12A4, MITOCHONDRIAL-RELATED"/>
    <property type="match status" value="1"/>
</dbReference>
<evidence type="ECO:0000256" key="2">
    <source>
        <dbReference type="ARBA" id="ARBA00010617"/>
    </source>
</evidence>
<dbReference type="Proteomes" id="UP000824596">
    <property type="component" value="Unassembled WGS sequence"/>
</dbReference>
<accession>A0A9P8N2D6</accession>
<keyword evidence="7" id="KW-0560">Oxidoreductase</keyword>
<keyword evidence="4 6" id="KW-0479">Metal-binding</keyword>
<dbReference type="OrthoDB" id="3945418at2759"/>
<evidence type="ECO:0000256" key="4">
    <source>
        <dbReference type="ARBA" id="ARBA00022723"/>
    </source>
</evidence>
<organism evidence="8 9">
    <name type="scientific">Hirsutella rhossiliensis</name>
    <dbReference type="NCBI Taxonomy" id="111463"/>
    <lineage>
        <taxon>Eukaryota</taxon>
        <taxon>Fungi</taxon>
        <taxon>Dikarya</taxon>
        <taxon>Ascomycota</taxon>
        <taxon>Pezizomycotina</taxon>
        <taxon>Sordariomycetes</taxon>
        <taxon>Hypocreomycetidae</taxon>
        <taxon>Hypocreales</taxon>
        <taxon>Ophiocordycipitaceae</taxon>
        <taxon>Hirsutella</taxon>
    </lineage>
</organism>
<dbReference type="AlphaFoldDB" id="A0A9P8N2D6"/>
<comment type="cofactor">
    <cofactor evidence="1 6">
        <name>heme</name>
        <dbReference type="ChEBI" id="CHEBI:30413"/>
    </cofactor>
</comment>
<dbReference type="GO" id="GO:0004497">
    <property type="term" value="F:monooxygenase activity"/>
    <property type="evidence" value="ECO:0007669"/>
    <property type="project" value="UniProtKB-KW"/>
</dbReference>
<keyword evidence="5 6" id="KW-0408">Iron</keyword>
<dbReference type="EMBL" id="JAIZPD010000004">
    <property type="protein sequence ID" value="KAH0964589.1"/>
    <property type="molecule type" value="Genomic_DNA"/>
</dbReference>
<feature type="binding site" description="axial binding residue" evidence="6">
    <location>
        <position position="308"/>
    </location>
    <ligand>
        <name>heme</name>
        <dbReference type="ChEBI" id="CHEBI:30413"/>
    </ligand>
    <ligandPart>
        <name>Fe</name>
        <dbReference type="ChEBI" id="CHEBI:18248"/>
    </ligandPart>
</feature>
<evidence type="ECO:0000256" key="5">
    <source>
        <dbReference type="ARBA" id="ARBA00023004"/>
    </source>
</evidence>
<dbReference type="InterPro" id="IPR001128">
    <property type="entry name" value="Cyt_P450"/>
</dbReference>
<dbReference type="GeneID" id="68354146"/>
<evidence type="ECO:0000313" key="9">
    <source>
        <dbReference type="Proteomes" id="UP000824596"/>
    </source>
</evidence>
<dbReference type="PANTHER" id="PTHR24305">
    <property type="entry name" value="CYTOCHROME P450"/>
    <property type="match status" value="1"/>
</dbReference>
<keyword evidence="3 6" id="KW-0349">Heme</keyword>
<dbReference type="Gene3D" id="1.10.630.10">
    <property type="entry name" value="Cytochrome P450"/>
    <property type="match status" value="2"/>
</dbReference>
<evidence type="ECO:0000256" key="1">
    <source>
        <dbReference type="ARBA" id="ARBA00001971"/>
    </source>
</evidence>
<dbReference type="InterPro" id="IPR050121">
    <property type="entry name" value="Cytochrome_P450_monoxygenase"/>
</dbReference>
<comment type="caution">
    <text evidence="8">The sequence shown here is derived from an EMBL/GenBank/DDBJ whole genome shotgun (WGS) entry which is preliminary data.</text>
</comment>
<gene>
    <name evidence="8" type="ORF">HRG_05017</name>
</gene>
<proteinExistence type="inferred from homology"/>
<dbReference type="InterPro" id="IPR036396">
    <property type="entry name" value="Cyt_P450_sf"/>
</dbReference>
<dbReference type="SUPFAM" id="SSF48264">
    <property type="entry name" value="Cytochrome P450"/>
    <property type="match status" value="1"/>
</dbReference>
<protein>
    <submittedName>
        <fullName evidence="8">Cytochrome p450 domain-containing protein</fullName>
    </submittedName>
</protein>
<dbReference type="GO" id="GO:0020037">
    <property type="term" value="F:heme binding"/>
    <property type="evidence" value="ECO:0007669"/>
    <property type="project" value="InterPro"/>
</dbReference>
<evidence type="ECO:0000256" key="6">
    <source>
        <dbReference type="PIRSR" id="PIRSR602401-1"/>
    </source>
</evidence>
<dbReference type="PROSITE" id="PS00086">
    <property type="entry name" value="CYTOCHROME_P450"/>
    <property type="match status" value="1"/>
</dbReference>
<name>A0A9P8N2D6_9HYPO</name>
<dbReference type="GO" id="GO:0005506">
    <property type="term" value="F:iron ion binding"/>
    <property type="evidence" value="ECO:0007669"/>
    <property type="project" value="InterPro"/>
</dbReference>
<reference evidence="8" key="1">
    <citation type="submission" date="2021-09" db="EMBL/GenBank/DDBJ databases">
        <title>A high-quality genome of the endoparasitic fungus Hirsutella rhossiliensis with a comparison of Hirsutella genomes reveals transposable elements contributing to genome size variation.</title>
        <authorList>
            <person name="Lin R."/>
            <person name="Jiao Y."/>
            <person name="Sun X."/>
            <person name="Ling J."/>
            <person name="Xie B."/>
            <person name="Cheng X."/>
        </authorList>
    </citation>
    <scope>NUCLEOTIDE SEQUENCE</scope>
    <source>
        <strain evidence="8">HR02</strain>
    </source>
</reference>
<dbReference type="Pfam" id="PF00067">
    <property type="entry name" value="p450"/>
    <property type="match status" value="2"/>
</dbReference>
<sequence>MYSGKKIRNQSDNFFTKGDPVEYRARFQPVASLFAKRHYDQCEPNVQENVERFSKFLSSYAQHQKPVNLAMGYRSLFLKIINDFIFSSIPETMRSLANQDFDDPLCLATFAAINWTEWFSTNFPRLNMLALQLPRRLVSLVTTGYDPTFQVYDIVRELVQHEKHSKTAKNTNCLMQRFINAHLESKSQNTVPLSEVVLEDETILTMYGGIVDLANIVPFGTFMVSEDSRLQQRLYEELKSVWPDRSASVPSYEVLRHLPLLAVVSAPSYFVHMDPVAYPDPKRFDPERWIKNDHPGPIVAFSKGRRMCPAVHLANIEMFATFATVFRRYIVVSYETSIEDFEWSQYFSIHFTGRQLRALLKERDL</sequence>